<feature type="signal peptide" evidence="1">
    <location>
        <begin position="1"/>
        <end position="16"/>
    </location>
</feature>
<evidence type="ECO:0000259" key="2">
    <source>
        <dbReference type="Pfam" id="PF00031"/>
    </source>
</evidence>
<proteinExistence type="predicted"/>
<dbReference type="Gene3D" id="3.10.450.10">
    <property type="match status" value="1"/>
</dbReference>
<feature type="domain" description="Cystatin" evidence="2">
    <location>
        <begin position="34"/>
        <end position="94"/>
    </location>
</feature>
<evidence type="ECO:0000256" key="1">
    <source>
        <dbReference type="SAM" id="SignalP"/>
    </source>
</evidence>
<dbReference type="CDD" id="cd00042">
    <property type="entry name" value="CY"/>
    <property type="match status" value="1"/>
</dbReference>
<dbReference type="SUPFAM" id="SSF54403">
    <property type="entry name" value="Cystatin/monellin"/>
    <property type="match status" value="1"/>
</dbReference>
<dbReference type="WBParaSite" id="TTAC_0000822001-mRNA-1">
    <property type="protein sequence ID" value="TTAC_0000822001-mRNA-1"/>
    <property type="gene ID" value="TTAC_0000822001"/>
</dbReference>
<sequence>MLWVVAALHLAALVVAGLDEIEPIVQRHEYPLGGVIPLTPKVLQSKEVEERVERALRQLSRRNGGLMTYRIIHIRSGTRQVVNGFKYVFVVEVESLPTEEGAGTESVSEVYRVRIYEPASRGAKRRYFFKKIPTNEK</sequence>
<gene>
    <name evidence="3" type="ORF">TTAC_LOCUS8205</name>
</gene>
<evidence type="ECO:0000313" key="5">
    <source>
        <dbReference type="WBParaSite" id="TTAC_0000822001-mRNA-1"/>
    </source>
</evidence>
<reference evidence="3 4" key="2">
    <citation type="submission" date="2018-11" db="EMBL/GenBank/DDBJ databases">
        <authorList>
            <consortium name="Pathogen Informatics"/>
        </authorList>
    </citation>
    <scope>NUCLEOTIDE SEQUENCE [LARGE SCALE GENOMIC DNA]</scope>
</reference>
<keyword evidence="4" id="KW-1185">Reference proteome</keyword>
<evidence type="ECO:0000313" key="3">
    <source>
        <dbReference type="EMBL" id="VDM32719.1"/>
    </source>
</evidence>
<dbReference type="Pfam" id="PF00031">
    <property type="entry name" value="Cystatin"/>
    <property type="match status" value="1"/>
</dbReference>
<accession>A0A0R3X495</accession>
<dbReference type="EMBL" id="UYWX01020464">
    <property type="protein sequence ID" value="VDM32719.1"/>
    <property type="molecule type" value="Genomic_DNA"/>
</dbReference>
<dbReference type="OrthoDB" id="6266374at2759"/>
<reference evidence="5" key="1">
    <citation type="submission" date="2017-02" db="UniProtKB">
        <authorList>
            <consortium name="WormBaseParasite"/>
        </authorList>
    </citation>
    <scope>IDENTIFICATION</scope>
</reference>
<organism evidence="5">
    <name type="scientific">Hydatigena taeniaeformis</name>
    <name type="common">Feline tapeworm</name>
    <name type="synonym">Taenia taeniaeformis</name>
    <dbReference type="NCBI Taxonomy" id="6205"/>
    <lineage>
        <taxon>Eukaryota</taxon>
        <taxon>Metazoa</taxon>
        <taxon>Spiralia</taxon>
        <taxon>Lophotrochozoa</taxon>
        <taxon>Platyhelminthes</taxon>
        <taxon>Cestoda</taxon>
        <taxon>Eucestoda</taxon>
        <taxon>Cyclophyllidea</taxon>
        <taxon>Taeniidae</taxon>
        <taxon>Hydatigera</taxon>
    </lineage>
</organism>
<dbReference type="AlphaFoldDB" id="A0A0R3X495"/>
<dbReference type="GO" id="GO:0004869">
    <property type="term" value="F:cysteine-type endopeptidase inhibitor activity"/>
    <property type="evidence" value="ECO:0007669"/>
    <property type="project" value="InterPro"/>
</dbReference>
<name>A0A0R3X495_HYDTA</name>
<dbReference type="Proteomes" id="UP000274429">
    <property type="component" value="Unassembled WGS sequence"/>
</dbReference>
<protein>
    <submittedName>
        <fullName evidence="5">Cystatin domain-containing protein</fullName>
    </submittedName>
</protein>
<evidence type="ECO:0000313" key="4">
    <source>
        <dbReference type="Proteomes" id="UP000274429"/>
    </source>
</evidence>
<dbReference type="InterPro" id="IPR000010">
    <property type="entry name" value="Cystatin_dom"/>
</dbReference>
<dbReference type="InterPro" id="IPR046350">
    <property type="entry name" value="Cystatin_sf"/>
</dbReference>
<keyword evidence="1" id="KW-0732">Signal</keyword>
<feature type="chain" id="PRO_5043133181" evidence="1">
    <location>
        <begin position="17"/>
        <end position="137"/>
    </location>
</feature>